<gene>
    <name evidence="1" type="ORF">LCGC14_0843540</name>
</gene>
<evidence type="ECO:0000313" key="1">
    <source>
        <dbReference type="EMBL" id="KKN29490.1"/>
    </source>
</evidence>
<accession>A0A0F9PCD8</accession>
<reference evidence="1" key="1">
    <citation type="journal article" date="2015" name="Nature">
        <title>Complex archaea that bridge the gap between prokaryotes and eukaryotes.</title>
        <authorList>
            <person name="Spang A."/>
            <person name="Saw J.H."/>
            <person name="Jorgensen S.L."/>
            <person name="Zaremba-Niedzwiedzka K."/>
            <person name="Martijn J."/>
            <person name="Lind A.E."/>
            <person name="van Eijk R."/>
            <person name="Schleper C."/>
            <person name="Guy L."/>
            <person name="Ettema T.J."/>
        </authorList>
    </citation>
    <scope>NUCLEOTIDE SEQUENCE</scope>
</reference>
<sequence>MKVKAIKNIYEGTGKDMKMLVPKGTEGEVYDRYIWVRYRYIRVRFSNKIEMEFGDEHHPLISYKGFIKPIQCSFTK</sequence>
<comment type="caution">
    <text evidence="1">The sequence shown here is derived from an EMBL/GenBank/DDBJ whole genome shotgun (WGS) entry which is preliminary data.</text>
</comment>
<dbReference type="EMBL" id="LAZR01002484">
    <property type="protein sequence ID" value="KKN29490.1"/>
    <property type="molecule type" value="Genomic_DNA"/>
</dbReference>
<organism evidence="1">
    <name type="scientific">marine sediment metagenome</name>
    <dbReference type="NCBI Taxonomy" id="412755"/>
    <lineage>
        <taxon>unclassified sequences</taxon>
        <taxon>metagenomes</taxon>
        <taxon>ecological metagenomes</taxon>
    </lineage>
</organism>
<dbReference type="AlphaFoldDB" id="A0A0F9PCD8"/>
<protein>
    <submittedName>
        <fullName evidence="1">Uncharacterized protein</fullName>
    </submittedName>
</protein>
<proteinExistence type="predicted"/>
<name>A0A0F9PCD8_9ZZZZ</name>